<dbReference type="GO" id="GO:0031419">
    <property type="term" value="F:cobalamin binding"/>
    <property type="evidence" value="ECO:0007669"/>
    <property type="project" value="InterPro"/>
</dbReference>
<comment type="caution">
    <text evidence="10">The sequence shown here is derived from an EMBL/GenBank/DDBJ whole genome shotgun (WGS) entry which is preliminary data.</text>
</comment>
<evidence type="ECO:0000256" key="1">
    <source>
        <dbReference type="ARBA" id="ARBA00001966"/>
    </source>
</evidence>
<dbReference type="Pfam" id="PF04055">
    <property type="entry name" value="Radical_SAM"/>
    <property type="match status" value="1"/>
</dbReference>
<dbReference type="PANTHER" id="PTHR43409:SF7">
    <property type="entry name" value="BLL1977 PROTEIN"/>
    <property type="match status" value="1"/>
</dbReference>
<evidence type="ECO:0000313" key="10">
    <source>
        <dbReference type="EMBL" id="CAA9892852.1"/>
    </source>
</evidence>
<dbReference type="InterPro" id="IPR006158">
    <property type="entry name" value="Cobalamin-bd"/>
</dbReference>
<dbReference type="PROSITE" id="PS51918">
    <property type="entry name" value="RADICAL_SAM"/>
    <property type="match status" value="1"/>
</dbReference>
<dbReference type="InterPro" id="IPR058240">
    <property type="entry name" value="rSAM_sf"/>
</dbReference>
<evidence type="ECO:0000256" key="4">
    <source>
        <dbReference type="ARBA" id="ARBA00022691"/>
    </source>
</evidence>
<dbReference type="SFLD" id="SFLDG01082">
    <property type="entry name" value="B12-binding_domain_containing"/>
    <property type="match status" value="1"/>
</dbReference>
<dbReference type="GO" id="GO:0046872">
    <property type="term" value="F:metal ion binding"/>
    <property type="evidence" value="ECO:0007669"/>
    <property type="project" value="UniProtKB-KW"/>
</dbReference>
<dbReference type="SFLD" id="SFLDG01123">
    <property type="entry name" value="methyltransferase_(Class_B)"/>
    <property type="match status" value="1"/>
</dbReference>
<dbReference type="GO" id="GO:0005829">
    <property type="term" value="C:cytosol"/>
    <property type="evidence" value="ECO:0007669"/>
    <property type="project" value="TreeGrafter"/>
</dbReference>
<keyword evidence="4" id="KW-0949">S-adenosyl-L-methionine</keyword>
<dbReference type="InterPro" id="IPR006638">
    <property type="entry name" value="Elp3/MiaA/NifB-like_rSAM"/>
</dbReference>
<evidence type="ECO:0000256" key="5">
    <source>
        <dbReference type="ARBA" id="ARBA00022723"/>
    </source>
</evidence>
<dbReference type="SUPFAM" id="SSF102114">
    <property type="entry name" value="Radical SAM enzymes"/>
    <property type="match status" value="1"/>
</dbReference>
<keyword evidence="6" id="KW-0408">Iron</keyword>
<evidence type="ECO:0000256" key="3">
    <source>
        <dbReference type="ARBA" id="ARBA00022679"/>
    </source>
</evidence>
<evidence type="ECO:0000256" key="6">
    <source>
        <dbReference type="ARBA" id="ARBA00023004"/>
    </source>
</evidence>
<dbReference type="SMART" id="SM00729">
    <property type="entry name" value="Elp3"/>
    <property type="match status" value="1"/>
</dbReference>
<dbReference type="Proteomes" id="UP000494216">
    <property type="component" value="Unassembled WGS sequence"/>
</dbReference>
<dbReference type="SFLD" id="SFLDS00029">
    <property type="entry name" value="Radical_SAM"/>
    <property type="match status" value="1"/>
</dbReference>
<dbReference type="Gene3D" id="3.80.30.20">
    <property type="entry name" value="tm_1862 like domain"/>
    <property type="match status" value="1"/>
</dbReference>
<keyword evidence="7" id="KW-0411">Iron-sulfur</keyword>
<evidence type="ECO:0000259" key="8">
    <source>
        <dbReference type="PROSITE" id="PS51332"/>
    </source>
</evidence>
<evidence type="ECO:0000256" key="7">
    <source>
        <dbReference type="ARBA" id="ARBA00023014"/>
    </source>
</evidence>
<proteinExistence type="predicted"/>
<evidence type="ECO:0000256" key="2">
    <source>
        <dbReference type="ARBA" id="ARBA00022603"/>
    </source>
</evidence>
<dbReference type="InterPro" id="IPR051198">
    <property type="entry name" value="BchE-like"/>
</dbReference>
<protein>
    <submittedName>
        <fullName evidence="10">Radical SAM protein</fullName>
    </submittedName>
</protein>
<dbReference type="GO" id="GO:0003824">
    <property type="term" value="F:catalytic activity"/>
    <property type="evidence" value="ECO:0007669"/>
    <property type="project" value="InterPro"/>
</dbReference>
<keyword evidence="5" id="KW-0479">Metal-binding</keyword>
<dbReference type="EMBL" id="CADCXN010000119">
    <property type="protein sequence ID" value="CAA9892852.1"/>
    <property type="molecule type" value="Genomic_DNA"/>
</dbReference>
<name>A0A8S0XLK8_9GAMM</name>
<evidence type="ECO:0000259" key="9">
    <source>
        <dbReference type="PROSITE" id="PS51918"/>
    </source>
</evidence>
<dbReference type="InterPro" id="IPR023404">
    <property type="entry name" value="rSAM_horseshoe"/>
</dbReference>
<feature type="domain" description="Radical SAM core" evidence="9">
    <location>
        <begin position="200"/>
        <end position="430"/>
    </location>
</feature>
<sequence length="586" mass="66833">MIIKPQSSHTHFHFAMIKPSHYDDDGYVIQWIRSAIPSNSLAVINGIALDCVARRVLGENVDIKLSAYDETNTRIKPASISKRIEKSGGFGLVALVGVQTNQFPRALDLARQFRAAGIQVAIGGFHVSACLAMLPELPADLQEALDLGITLFAGELEGRLDTLLQAAYRRELKPLYNYMNDLPGLTGTVTPFLPKKLLKWTANSRTTFDAGRGCPFLCSFCTIINVQGRQSRFRSADDIEQIVHANLAQGVSNFFITDDNFARNLNWEAILDRLIKLRKQNGLRMNLIIQVDTMCHKIPGFIEKAGLAGVNRVFIGLENINPESLKEARKGQNRITEYRTLLQAWHHIGTVTYAGFILGFSHDTPESIERDIKIIQRELPIDILEFFILTPLPGSQDHKQLYEQGVVMDADMNKYDLEHVITEHPLMSKQQLAATYRRAWDIYYTPEHVETILRRAKAWGCDLRSLMHKLLLFYTFPKVGNIHPLEGGLFRRKYRRDRRSGLAIEKRMAFYSHYINSSIREHLQYLGLYLSFTRILRRVKKDDRAYTDMALRPVEEGDFDELELYSVSAAARASVDKIRHSRKRAQ</sequence>
<keyword evidence="2" id="KW-0489">Methyltransferase</keyword>
<dbReference type="RefSeq" id="WP_174627569.1">
    <property type="nucleotide sequence ID" value="NZ_CADCXN010000119.1"/>
</dbReference>
<gene>
    <name evidence="10" type="ORF">METHB2_850006</name>
</gene>
<keyword evidence="3" id="KW-0808">Transferase</keyword>
<dbReference type="PANTHER" id="PTHR43409">
    <property type="entry name" value="ANAEROBIC MAGNESIUM-PROTOPORPHYRIN IX MONOMETHYL ESTER CYCLASE-RELATED"/>
    <property type="match status" value="1"/>
</dbReference>
<dbReference type="AlphaFoldDB" id="A0A8S0XLK8"/>
<dbReference type="PROSITE" id="PS51332">
    <property type="entry name" value="B12_BINDING"/>
    <property type="match status" value="1"/>
</dbReference>
<dbReference type="InterPro" id="IPR007197">
    <property type="entry name" value="rSAM"/>
</dbReference>
<dbReference type="InterPro" id="IPR034466">
    <property type="entry name" value="Methyltransferase_Class_B"/>
</dbReference>
<evidence type="ECO:0000313" key="11">
    <source>
        <dbReference type="Proteomes" id="UP000494216"/>
    </source>
</evidence>
<reference evidence="10 11" key="1">
    <citation type="submission" date="2020-02" db="EMBL/GenBank/DDBJ databases">
        <authorList>
            <person name="Hogendoorn C."/>
        </authorList>
    </citation>
    <scope>NUCLEOTIDE SEQUENCE [LARGE SCALE GENOMIC DNA]</scope>
    <source>
        <strain evidence="10">METHB21</strain>
    </source>
</reference>
<dbReference type="GO" id="GO:0051539">
    <property type="term" value="F:4 iron, 4 sulfur cluster binding"/>
    <property type="evidence" value="ECO:0007669"/>
    <property type="project" value="UniProtKB-KW"/>
</dbReference>
<dbReference type="CDD" id="cd01335">
    <property type="entry name" value="Radical_SAM"/>
    <property type="match status" value="1"/>
</dbReference>
<comment type="cofactor">
    <cofactor evidence="1">
        <name>[4Fe-4S] cluster</name>
        <dbReference type="ChEBI" id="CHEBI:49883"/>
    </cofactor>
</comment>
<keyword evidence="11" id="KW-1185">Reference proteome</keyword>
<organism evidence="10 11">
    <name type="scientific">Candidatus Methylobacter favarea</name>
    <dbReference type="NCBI Taxonomy" id="2707345"/>
    <lineage>
        <taxon>Bacteria</taxon>
        <taxon>Pseudomonadati</taxon>
        <taxon>Pseudomonadota</taxon>
        <taxon>Gammaproteobacteria</taxon>
        <taxon>Methylococcales</taxon>
        <taxon>Methylococcaceae</taxon>
        <taxon>Methylobacter</taxon>
    </lineage>
</organism>
<accession>A0A8S0XLK8</accession>
<feature type="domain" description="B12-binding" evidence="8">
    <location>
        <begin position="31"/>
        <end position="174"/>
    </location>
</feature>